<keyword evidence="11" id="KW-0547">Nucleotide-binding</keyword>
<dbReference type="PANTHER" id="PTHR22749">
    <property type="entry name" value="RIBOFLAVIN KINASE/FMN ADENYLYLTRANSFERASE"/>
    <property type="match status" value="1"/>
</dbReference>
<evidence type="ECO:0000256" key="11">
    <source>
        <dbReference type="ARBA" id="ARBA00022741"/>
    </source>
</evidence>
<dbReference type="Pfam" id="PF01687">
    <property type="entry name" value="Flavokinase"/>
    <property type="match status" value="1"/>
</dbReference>
<evidence type="ECO:0000256" key="10">
    <source>
        <dbReference type="ARBA" id="ARBA00022695"/>
    </source>
</evidence>
<dbReference type="PIRSF" id="PIRSF004491">
    <property type="entry name" value="FAD_Synth"/>
    <property type="match status" value="1"/>
</dbReference>
<evidence type="ECO:0000256" key="14">
    <source>
        <dbReference type="ARBA" id="ARBA00022840"/>
    </source>
</evidence>
<dbReference type="InterPro" id="IPR023465">
    <property type="entry name" value="Riboflavin_kinase_dom_sf"/>
</dbReference>
<keyword evidence="12" id="KW-0418">Kinase</keyword>
<dbReference type="EC" id="2.7.7.2" evidence="5"/>
<evidence type="ECO:0000256" key="5">
    <source>
        <dbReference type="ARBA" id="ARBA00012393"/>
    </source>
</evidence>
<evidence type="ECO:0000256" key="7">
    <source>
        <dbReference type="ARBA" id="ARBA00022630"/>
    </source>
</evidence>
<dbReference type="PANTHER" id="PTHR22749:SF6">
    <property type="entry name" value="RIBOFLAVIN KINASE"/>
    <property type="match status" value="1"/>
</dbReference>
<dbReference type="InterPro" id="IPR023468">
    <property type="entry name" value="Riboflavin_kinase"/>
</dbReference>
<dbReference type="AlphaFoldDB" id="A0A381T2H3"/>
<dbReference type="GO" id="GO:0008531">
    <property type="term" value="F:riboflavin kinase activity"/>
    <property type="evidence" value="ECO:0007669"/>
    <property type="project" value="UniProtKB-EC"/>
</dbReference>
<keyword evidence="10" id="KW-0548">Nucleotidyltransferase</keyword>
<keyword evidence="9" id="KW-0808">Transferase</keyword>
<keyword evidence="14" id="KW-0067">ATP-binding</keyword>
<keyword evidence="7" id="KW-0285">Flavoprotein</keyword>
<accession>A0A381T2H3</accession>
<dbReference type="EC" id="2.7.1.26" evidence="4"/>
<dbReference type="NCBIfam" id="TIGR00083">
    <property type="entry name" value="ribF"/>
    <property type="match status" value="1"/>
</dbReference>
<dbReference type="SUPFAM" id="SSF52374">
    <property type="entry name" value="Nucleotidylyl transferase"/>
    <property type="match status" value="1"/>
</dbReference>
<evidence type="ECO:0000259" key="16">
    <source>
        <dbReference type="SMART" id="SM00904"/>
    </source>
</evidence>
<dbReference type="InterPro" id="IPR015865">
    <property type="entry name" value="Riboflavin_kinase_bac/euk"/>
</dbReference>
<dbReference type="SUPFAM" id="SSF82114">
    <property type="entry name" value="Riboflavin kinase-like"/>
    <property type="match status" value="1"/>
</dbReference>
<dbReference type="InterPro" id="IPR015864">
    <property type="entry name" value="FAD_synthase"/>
</dbReference>
<evidence type="ECO:0000256" key="3">
    <source>
        <dbReference type="ARBA" id="ARBA00010214"/>
    </source>
</evidence>
<dbReference type="InterPro" id="IPR014729">
    <property type="entry name" value="Rossmann-like_a/b/a_fold"/>
</dbReference>
<dbReference type="GO" id="GO:0005524">
    <property type="term" value="F:ATP binding"/>
    <property type="evidence" value="ECO:0007669"/>
    <property type="project" value="UniProtKB-KW"/>
</dbReference>
<evidence type="ECO:0000256" key="8">
    <source>
        <dbReference type="ARBA" id="ARBA00022643"/>
    </source>
</evidence>
<dbReference type="UniPathway" id="UPA00276">
    <property type="reaction ID" value="UER00406"/>
</dbReference>
<dbReference type="SMART" id="SM00904">
    <property type="entry name" value="Flavokinase"/>
    <property type="match status" value="1"/>
</dbReference>
<reference evidence="17" key="1">
    <citation type="submission" date="2018-05" db="EMBL/GenBank/DDBJ databases">
        <authorList>
            <person name="Lanie J.A."/>
            <person name="Ng W.-L."/>
            <person name="Kazmierczak K.M."/>
            <person name="Andrzejewski T.M."/>
            <person name="Davidsen T.M."/>
            <person name="Wayne K.J."/>
            <person name="Tettelin H."/>
            <person name="Glass J.I."/>
            <person name="Rusch D."/>
            <person name="Podicherti R."/>
            <person name="Tsui H.-C.T."/>
            <person name="Winkler M.E."/>
        </authorList>
    </citation>
    <scope>NUCLEOTIDE SEQUENCE</scope>
</reference>
<organism evidence="17">
    <name type="scientific">marine metagenome</name>
    <dbReference type="NCBI Taxonomy" id="408172"/>
    <lineage>
        <taxon>unclassified sequences</taxon>
        <taxon>metagenomes</taxon>
        <taxon>ecological metagenomes</taxon>
    </lineage>
</organism>
<evidence type="ECO:0000256" key="9">
    <source>
        <dbReference type="ARBA" id="ARBA00022679"/>
    </source>
</evidence>
<evidence type="ECO:0000256" key="15">
    <source>
        <dbReference type="ARBA" id="ARBA00023268"/>
    </source>
</evidence>
<comment type="similarity">
    <text evidence="3">Belongs to the RibF family.</text>
</comment>
<dbReference type="Gene3D" id="2.40.30.30">
    <property type="entry name" value="Riboflavin kinase-like"/>
    <property type="match status" value="1"/>
</dbReference>
<gene>
    <name evidence="17" type="ORF">METZ01_LOCUS62748</name>
</gene>
<keyword evidence="15" id="KW-0511">Multifunctional enzyme</keyword>
<evidence type="ECO:0000313" key="17">
    <source>
        <dbReference type="EMBL" id="SVA09894.1"/>
    </source>
</evidence>
<comment type="pathway">
    <text evidence="2">Cofactor biosynthesis; FMN biosynthesis; FMN from riboflavin (ATP route): step 1/1.</text>
</comment>
<evidence type="ECO:0000256" key="6">
    <source>
        <dbReference type="ARBA" id="ARBA00018483"/>
    </source>
</evidence>
<dbReference type="GO" id="GO:0006747">
    <property type="term" value="P:FAD biosynthetic process"/>
    <property type="evidence" value="ECO:0007669"/>
    <property type="project" value="UniProtKB-UniPathway"/>
</dbReference>
<evidence type="ECO:0000256" key="4">
    <source>
        <dbReference type="ARBA" id="ARBA00012105"/>
    </source>
</evidence>
<evidence type="ECO:0000256" key="1">
    <source>
        <dbReference type="ARBA" id="ARBA00004726"/>
    </source>
</evidence>
<dbReference type="GO" id="GO:0009231">
    <property type="term" value="P:riboflavin biosynthetic process"/>
    <property type="evidence" value="ECO:0007669"/>
    <property type="project" value="InterPro"/>
</dbReference>
<dbReference type="GO" id="GO:0009398">
    <property type="term" value="P:FMN biosynthetic process"/>
    <property type="evidence" value="ECO:0007669"/>
    <property type="project" value="UniProtKB-UniPathway"/>
</dbReference>
<evidence type="ECO:0000256" key="2">
    <source>
        <dbReference type="ARBA" id="ARBA00005201"/>
    </source>
</evidence>
<dbReference type="EMBL" id="UINC01003865">
    <property type="protein sequence ID" value="SVA09894.1"/>
    <property type="molecule type" value="Genomic_DNA"/>
</dbReference>
<dbReference type="Pfam" id="PF06574">
    <property type="entry name" value="FAD_syn"/>
    <property type="match status" value="1"/>
</dbReference>
<keyword evidence="13" id="KW-0274">FAD</keyword>
<protein>
    <recommendedName>
        <fullName evidence="6">Bifunctional riboflavin kinase/FMN adenylyltransferase</fullName>
        <ecNumber evidence="4">2.7.1.26</ecNumber>
        <ecNumber evidence="5">2.7.7.2</ecNumber>
    </recommendedName>
</protein>
<dbReference type="GO" id="GO:0003919">
    <property type="term" value="F:FMN adenylyltransferase activity"/>
    <property type="evidence" value="ECO:0007669"/>
    <property type="project" value="UniProtKB-EC"/>
</dbReference>
<name>A0A381T2H3_9ZZZZ</name>
<keyword evidence="8" id="KW-0288">FMN</keyword>
<comment type="pathway">
    <text evidence="1">Cofactor biosynthesis; FAD biosynthesis; FAD from FMN: step 1/1.</text>
</comment>
<evidence type="ECO:0000256" key="13">
    <source>
        <dbReference type="ARBA" id="ARBA00022827"/>
    </source>
</evidence>
<dbReference type="InterPro" id="IPR002606">
    <property type="entry name" value="Riboflavin_kinase_bac"/>
</dbReference>
<proteinExistence type="inferred from homology"/>
<dbReference type="Gene3D" id="3.40.50.620">
    <property type="entry name" value="HUPs"/>
    <property type="match status" value="1"/>
</dbReference>
<dbReference type="UniPathway" id="UPA00277">
    <property type="reaction ID" value="UER00407"/>
</dbReference>
<dbReference type="CDD" id="cd02064">
    <property type="entry name" value="FAD_synthetase_N"/>
    <property type="match status" value="1"/>
</dbReference>
<evidence type="ECO:0000256" key="12">
    <source>
        <dbReference type="ARBA" id="ARBA00022777"/>
    </source>
</evidence>
<feature type="domain" description="Riboflavin kinase" evidence="16">
    <location>
        <begin position="164"/>
        <end position="290"/>
    </location>
</feature>
<sequence>MGSYDGLHRGHFQIINRVQTIADSMRSDSIVITFDPHPSHVIKKGFKNVKLIMSIDKKIEIFKTLNIDKLIILEFNDNLMKINAKQFMDEIIVKYLKPRYIVAGSNHFFGHNRSGDSGFLTDYCDANKIGIEIVNPIADGSVIISSTNIRKLITNGYIRRANYELGSIFGFNAKVVHGSGRGRGLKFPTANLLPIEKKQLLPKKGVYFTRCIINGLTHYGMCNFGTRPTFEEDDLVLEVHLLNDYSEDLYNHIVWIEFLERIRSEVKFSSANELTKQLFKDKSKCLELKDKYELGG</sequence>